<dbReference type="PROSITE" id="PS00452">
    <property type="entry name" value="GUANYLATE_CYCLASE_1"/>
    <property type="match status" value="1"/>
</dbReference>
<evidence type="ECO:0000256" key="2">
    <source>
        <dbReference type="ARBA" id="ARBA00004479"/>
    </source>
</evidence>
<keyword evidence="9 16" id="KW-0472">Membrane</keyword>
<keyword evidence="6" id="KW-0547">Nucleotide-binding</keyword>
<dbReference type="GO" id="GO:0004672">
    <property type="term" value="F:protein kinase activity"/>
    <property type="evidence" value="ECO:0007669"/>
    <property type="project" value="InterPro"/>
</dbReference>
<dbReference type="Pfam" id="PF00211">
    <property type="entry name" value="Guanylate_cyc"/>
    <property type="match status" value="1"/>
</dbReference>
<evidence type="ECO:0000256" key="11">
    <source>
        <dbReference type="ARBA" id="ARBA00023180"/>
    </source>
</evidence>
<keyword evidence="8" id="KW-0342">GTP-binding</keyword>
<dbReference type="WBParaSite" id="PSAMB.scaffold1004size37338.g10280.t1">
    <property type="protein sequence ID" value="PSAMB.scaffold1004size37338.g10280.t1"/>
    <property type="gene ID" value="PSAMB.scaffold1004size37338.g10280"/>
</dbReference>
<dbReference type="InterPro" id="IPR050401">
    <property type="entry name" value="Cyclic_nucleotide_synthase"/>
</dbReference>
<dbReference type="Pfam" id="PF01094">
    <property type="entry name" value="ANF_receptor"/>
    <property type="match status" value="1"/>
</dbReference>
<comment type="subcellular location">
    <subcellularLocation>
        <location evidence="2">Membrane</location>
        <topology evidence="2">Single-pass type I membrane protein</topology>
    </subcellularLocation>
</comment>
<dbReference type="SUPFAM" id="SSF53822">
    <property type="entry name" value="Periplasmic binding protein-like I"/>
    <property type="match status" value="1"/>
</dbReference>
<dbReference type="GO" id="GO:0005525">
    <property type="term" value="F:GTP binding"/>
    <property type="evidence" value="ECO:0007669"/>
    <property type="project" value="UniProtKB-KW"/>
</dbReference>
<evidence type="ECO:0000256" key="10">
    <source>
        <dbReference type="ARBA" id="ARBA00023170"/>
    </source>
</evidence>
<dbReference type="Gene3D" id="3.30.70.1230">
    <property type="entry name" value="Nucleotide cyclase"/>
    <property type="match status" value="1"/>
</dbReference>
<feature type="domain" description="Protein kinase" evidence="18">
    <location>
        <begin position="522"/>
        <end position="844"/>
    </location>
</feature>
<keyword evidence="12 14" id="KW-0456">Lyase</keyword>
<dbReference type="InterPro" id="IPR001828">
    <property type="entry name" value="ANF_lig-bd_rcpt"/>
</dbReference>
<feature type="transmembrane region" description="Helical" evidence="16">
    <location>
        <begin position="477"/>
        <end position="501"/>
    </location>
</feature>
<dbReference type="InterPro" id="IPR011009">
    <property type="entry name" value="Kinase-like_dom_sf"/>
</dbReference>
<evidence type="ECO:0000256" key="8">
    <source>
        <dbReference type="ARBA" id="ARBA00023134"/>
    </source>
</evidence>
<evidence type="ECO:0000259" key="18">
    <source>
        <dbReference type="PROSITE" id="PS50011"/>
    </source>
</evidence>
<evidence type="ECO:0000259" key="19">
    <source>
        <dbReference type="PROSITE" id="PS50125"/>
    </source>
</evidence>
<dbReference type="InterPro" id="IPR028082">
    <property type="entry name" value="Peripla_BP_I"/>
</dbReference>
<dbReference type="GO" id="GO:0006935">
    <property type="term" value="P:chemotaxis"/>
    <property type="evidence" value="ECO:0007669"/>
    <property type="project" value="UniProtKB-ARBA"/>
</dbReference>
<dbReference type="Pfam" id="PF07714">
    <property type="entry name" value="PK_Tyr_Ser-Thr"/>
    <property type="match status" value="2"/>
</dbReference>
<evidence type="ECO:0000256" key="17">
    <source>
        <dbReference type="SAM" id="SignalP"/>
    </source>
</evidence>
<dbReference type="Gene3D" id="1.10.510.10">
    <property type="entry name" value="Transferase(Phosphotransferase) domain 1"/>
    <property type="match status" value="2"/>
</dbReference>
<keyword evidence="11" id="KW-0325">Glycoprotein</keyword>
<evidence type="ECO:0000256" key="16">
    <source>
        <dbReference type="SAM" id="Phobius"/>
    </source>
</evidence>
<evidence type="ECO:0000313" key="20">
    <source>
        <dbReference type="Proteomes" id="UP000887566"/>
    </source>
</evidence>
<dbReference type="GO" id="GO:0004383">
    <property type="term" value="F:guanylate cyclase activity"/>
    <property type="evidence" value="ECO:0007669"/>
    <property type="project" value="UniProtKB-EC"/>
</dbReference>
<comment type="similarity">
    <text evidence="14">Belongs to the adenylyl cyclase class-4/guanylyl cyclase family.</text>
</comment>
<feature type="chain" id="PRO_5037263477" description="Guanylate cyclase" evidence="17">
    <location>
        <begin position="20"/>
        <end position="1027"/>
    </location>
</feature>
<organism evidence="20 21">
    <name type="scientific">Plectus sambesii</name>
    <dbReference type="NCBI Taxonomy" id="2011161"/>
    <lineage>
        <taxon>Eukaryota</taxon>
        <taxon>Metazoa</taxon>
        <taxon>Ecdysozoa</taxon>
        <taxon>Nematoda</taxon>
        <taxon>Chromadorea</taxon>
        <taxon>Plectida</taxon>
        <taxon>Plectina</taxon>
        <taxon>Plectoidea</taxon>
        <taxon>Plectidae</taxon>
        <taxon>Plectus</taxon>
    </lineage>
</organism>
<evidence type="ECO:0000256" key="12">
    <source>
        <dbReference type="ARBA" id="ARBA00023239"/>
    </source>
</evidence>
<evidence type="ECO:0000256" key="9">
    <source>
        <dbReference type="ARBA" id="ARBA00023136"/>
    </source>
</evidence>
<evidence type="ECO:0000256" key="13">
    <source>
        <dbReference type="ARBA" id="ARBA00023293"/>
    </source>
</evidence>
<dbReference type="AlphaFoldDB" id="A0A914UH91"/>
<evidence type="ECO:0000256" key="3">
    <source>
        <dbReference type="ARBA" id="ARBA00012202"/>
    </source>
</evidence>
<dbReference type="GO" id="GO:0035556">
    <property type="term" value="P:intracellular signal transduction"/>
    <property type="evidence" value="ECO:0007669"/>
    <property type="project" value="InterPro"/>
</dbReference>
<dbReference type="PROSITE" id="PS50125">
    <property type="entry name" value="GUANYLATE_CYCLASE_2"/>
    <property type="match status" value="1"/>
</dbReference>
<feature type="domain" description="Guanylate cyclase" evidence="19">
    <location>
        <begin position="848"/>
        <end position="978"/>
    </location>
</feature>
<dbReference type="Proteomes" id="UP000887566">
    <property type="component" value="Unplaced"/>
</dbReference>
<dbReference type="PANTHER" id="PTHR11920">
    <property type="entry name" value="GUANYLYL CYCLASE"/>
    <property type="match status" value="1"/>
</dbReference>
<name>A0A914UH91_9BILA</name>
<dbReference type="InterPro" id="IPR001054">
    <property type="entry name" value="A/G_cyclase"/>
</dbReference>
<dbReference type="Gene3D" id="3.40.50.2300">
    <property type="match status" value="2"/>
</dbReference>
<dbReference type="GO" id="GO:0005524">
    <property type="term" value="F:ATP binding"/>
    <property type="evidence" value="ECO:0007669"/>
    <property type="project" value="InterPro"/>
</dbReference>
<feature type="signal peptide" evidence="17">
    <location>
        <begin position="1"/>
        <end position="19"/>
    </location>
</feature>
<dbReference type="SMART" id="SM00044">
    <property type="entry name" value="CYCc"/>
    <property type="match status" value="1"/>
</dbReference>
<dbReference type="SUPFAM" id="SSF55073">
    <property type="entry name" value="Nucleotide cyclase"/>
    <property type="match status" value="1"/>
</dbReference>
<reference evidence="21" key="1">
    <citation type="submission" date="2022-11" db="UniProtKB">
        <authorList>
            <consortium name="WormBaseParasite"/>
        </authorList>
    </citation>
    <scope>IDENTIFICATION</scope>
</reference>
<dbReference type="SUPFAM" id="SSF56112">
    <property type="entry name" value="Protein kinase-like (PK-like)"/>
    <property type="match status" value="1"/>
</dbReference>
<keyword evidence="7 16" id="KW-1133">Transmembrane helix</keyword>
<dbReference type="PROSITE" id="PS50011">
    <property type="entry name" value="PROTEIN_KINASE_DOM"/>
    <property type="match status" value="1"/>
</dbReference>
<dbReference type="EC" id="4.6.1.2" evidence="3 15"/>
<dbReference type="PRINTS" id="PR00255">
    <property type="entry name" value="NATPEPTIDER"/>
</dbReference>
<evidence type="ECO:0000256" key="6">
    <source>
        <dbReference type="ARBA" id="ARBA00022741"/>
    </source>
</evidence>
<dbReference type="InterPro" id="IPR029787">
    <property type="entry name" value="Nucleotide_cyclase"/>
</dbReference>
<dbReference type="Gene3D" id="6.10.250.780">
    <property type="match status" value="1"/>
</dbReference>
<dbReference type="InterPro" id="IPR001170">
    <property type="entry name" value="ANPR/GUC"/>
</dbReference>
<keyword evidence="20" id="KW-1185">Reference proteome</keyword>
<evidence type="ECO:0000313" key="21">
    <source>
        <dbReference type="WBParaSite" id="PSAMB.scaffold1004size37338.g10280.t1"/>
    </source>
</evidence>
<accession>A0A914UH91</accession>
<dbReference type="PANTHER" id="PTHR11920:SF495">
    <property type="entry name" value="RECEPTOR-TYPE GUANYLATE CYCLASE GCY-7"/>
    <property type="match status" value="1"/>
</dbReference>
<dbReference type="CDD" id="cd07302">
    <property type="entry name" value="CHD"/>
    <property type="match status" value="1"/>
</dbReference>
<dbReference type="GO" id="GO:0001653">
    <property type="term" value="F:peptide receptor activity"/>
    <property type="evidence" value="ECO:0007669"/>
    <property type="project" value="TreeGrafter"/>
</dbReference>
<dbReference type="GO" id="GO:0007635">
    <property type="term" value="P:chemosensory behavior"/>
    <property type="evidence" value="ECO:0007669"/>
    <property type="project" value="UniProtKB-ARBA"/>
</dbReference>
<protein>
    <recommendedName>
        <fullName evidence="3 15">Guanylate cyclase</fullName>
        <ecNumber evidence="3 15">4.6.1.2</ecNumber>
    </recommendedName>
</protein>
<evidence type="ECO:0000256" key="15">
    <source>
        <dbReference type="RuleBase" id="RU003431"/>
    </source>
</evidence>
<sequence>MRLSTLAVLLALLAVAFLAKTPKPLEPITIKVGFLMVKNDPYLRAMLGYSTTAAAVDIALQRVKKERLLENVSWNFTWMFPQCNEANTSGMTGDLIRDYDVDVLMGLPCAKTALISGASATYFNIPLISYAATWADFTDKSRFPTFARSVASVEQTARALIKVLNYFEWGQIAVIYTDDQERRKCYNMNNQLQDQNAGTSGKSLKFNYINGIVKNVTDEAMDNFLDQVALQARIIIACFDQDVDKRRFLLRAYDKNMVGKEYLYILPDYVPRENSATIWKSSNSGNISDGRDNDAKKAFQATMILEWETIPEADLVEFKTEIPKLMRKPPYNCTKDCDWPDAQYGSSYSPYMHDAMYMYAKALDKTLRQDARQYRNGTKIRENCEMTFKGMSGEVVITETGDRLPNFRLEGFNANGSREHFGMIRTSAEDLKVQMLELNDPYTITTIWNSRGGVKPLSIPICGYAGNDCPVNFMQKYLALVVAVSTIFAMMLFLVATLVAYNIHGRMQRKRLENSLWQIDNYELTQIDSAQSISSSEQSVKTTSTTNSLPSMFRKRVAKKGRWNFCYRRKEVVAVCQHNTAVQFTTQDEAEFRAMRSLEHENINQFHGLSRDITGNMSVWKACPRGSLRDVLEKESITLDWFFKFSLIRDILEGIDYLHNSMLRVHEMLWTAPELFDKQPLLKPTTAADIYSFGILCSELITEMEAYASHKNDHNMTDDDIIYRVVKGERPPFRPLVNLPQNSDVNPTIVNLIRDCWSERVEDRPSMKTIRTVFKGMGQKNANLMDHILSMMEKYAGSLEQEVAERTKALIEEQKKSDILLYRMLPRLVADKLKAGQSIAPELFEEVTIMFSDIVSFTRLASLSTPLQVVNMLNELCTLFDGIIDEHDVYKVETIGDGYLCVSGLPNRNGTAHVYQIADMCLAFQRSVRTFRVAHLPDEQVQLRIGMHTGPVVAGVIGLTMPRYCLFGDSVNTSSRMESHGKAGMIHITPESNQYLMKDYETESRGESIIKGKGVMETFWLMSKKLH</sequence>
<evidence type="ECO:0000256" key="5">
    <source>
        <dbReference type="ARBA" id="ARBA00022729"/>
    </source>
</evidence>
<dbReference type="FunFam" id="3.30.70.1230:FF:000023">
    <property type="entry name" value="Guanylate cyclase"/>
    <property type="match status" value="1"/>
</dbReference>
<evidence type="ECO:0000256" key="14">
    <source>
        <dbReference type="RuleBase" id="RU000405"/>
    </source>
</evidence>
<comment type="catalytic activity">
    <reaction evidence="1 15">
        <text>GTP = 3',5'-cyclic GMP + diphosphate</text>
        <dbReference type="Rhea" id="RHEA:13665"/>
        <dbReference type="ChEBI" id="CHEBI:33019"/>
        <dbReference type="ChEBI" id="CHEBI:37565"/>
        <dbReference type="ChEBI" id="CHEBI:57746"/>
        <dbReference type="EC" id="4.6.1.2"/>
    </reaction>
</comment>
<dbReference type="InterPro" id="IPR001245">
    <property type="entry name" value="Ser-Thr/Tyr_kinase_cat_dom"/>
</dbReference>
<keyword evidence="10" id="KW-0675">Receptor</keyword>
<proteinExistence type="inferred from homology"/>
<dbReference type="GO" id="GO:0004016">
    <property type="term" value="F:adenylate cyclase activity"/>
    <property type="evidence" value="ECO:0007669"/>
    <property type="project" value="TreeGrafter"/>
</dbReference>
<keyword evidence="5 17" id="KW-0732">Signal</keyword>
<keyword evidence="13 15" id="KW-0141">cGMP biosynthesis</keyword>
<evidence type="ECO:0000256" key="7">
    <source>
        <dbReference type="ARBA" id="ARBA00022989"/>
    </source>
</evidence>
<evidence type="ECO:0000256" key="1">
    <source>
        <dbReference type="ARBA" id="ARBA00001436"/>
    </source>
</evidence>
<keyword evidence="4 16" id="KW-0812">Transmembrane</keyword>
<dbReference type="InterPro" id="IPR000719">
    <property type="entry name" value="Prot_kinase_dom"/>
</dbReference>
<dbReference type="InterPro" id="IPR018297">
    <property type="entry name" value="A/G_cyclase_CS"/>
</dbReference>
<dbReference type="GO" id="GO:0005886">
    <property type="term" value="C:plasma membrane"/>
    <property type="evidence" value="ECO:0007669"/>
    <property type="project" value="TreeGrafter"/>
</dbReference>
<dbReference type="CDD" id="cd06352">
    <property type="entry name" value="PBP1_NPR_GC-like"/>
    <property type="match status" value="1"/>
</dbReference>
<evidence type="ECO:0000256" key="4">
    <source>
        <dbReference type="ARBA" id="ARBA00022692"/>
    </source>
</evidence>
<dbReference type="GO" id="GO:0007168">
    <property type="term" value="P:receptor guanylyl cyclase signaling pathway"/>
    <property type="evidence" value="ECO:0007669"/>
    <property type="project" value="TreeGrafter"/>
</dbReference>